<feature type="non-terminal residue" evidence="12">
    <location>
        <position position="1"/>
    </location>
</feature>
<evidence type="ECO:0000256" key="3">
    <source>
        <dbReference type="ARBA" id="ARBA00017059"/>
    </source>
</evidence>
<evidence type="ECO:0000256" key="11">
    <source>
        <dbReference type="SAM" id="Phobius"/>
    </source>
</evidence>
<feature type="transmembrane region" description="Helical" evidence="11">
    <location>
        <begin position="12"/>
        <end position="30"/>
    </location>
</feature>
<feature type="region of interest" description="Disordered" evidence="10">
    <location>
        <begin position="70"/>
        <end position="92"/>
    </location>
</feature>
<protein>
    <recommendedName>
        <fullName evidence="3">Signal peptidase complex subunit 1</fullName>
    </recommendedName>
    <alternativeName>
        <fullName evidence="8">Microsomal signal peptidase 12 kDa subunit</fullName>
    </alternativeName>
</protein>
<dbReference type="EMBL" id="JAIFTH010000452">
    <property type="protein sequence ID" value="KAG9509490.1"/>
    <property type="molecule type" value="Genomic_DNA"/>
</dbReference>
<comment type="caution">
    <text evidence="12">The sequence shown here is derived from an EMBL/GenBank/DDBJ whole genome shotgun (WGS) entry which is preliminary data.</text>
</comment>
<comment type="subcellular location">
    <subcellularLocation>
        <location evidence="1">Endoplasmic reticulum membrane</location>
        <topology evidence="1">Multi-pass membrane protein</topology>
    </subcellularLocation>
</comment>
<evidence type="ECO:0000256" key="8">
    <source>
        <dbReference type="ARBA" id="ARBA00032913"/>
    </source>
</evidence>
<dbReference type="PANTHER" id="PTHR13202">
    <property type="entry name" value="MICROSOMAL SIGNAL PEPTIDASE 12 KDA SUBUNIT"/>
    <property type="match status" value="1"/>
</dbReference>
<dbReference type="InterPro" id="IPR009542">
    <property type="entry name" value="Spc1/SPCS1"/>
</dbReference>
<feature type="transmembrane region" description="Helical" evidence="11">
    <location>
        <begin position="36"/>
        <end position="59"/>
    </location>
</feature>
<evidence type="ECO:0000256" key="1">
    <source>
        <dbReference type="ARBA" id="ARBA00004477"/>
    </source>
</evidence>
<evidence type="ECO:0000256" key="4">
    <source>
        <dbReference type="ARBA" id="ARBA00022692"/>
    </source>
</evidence>
<name>A0ABQ7S8E1_9ACAR</name>
<comment type="similarity">
    <text evidence="2">Belongs to the SPCS1 family.</text>
</comment>
<organism evidence="12 13">
    <name type="scientific">Fragariocoptes setiger</name>
    <dbReference type="NCBI Taxonomy" id="1670756"/>
    <lineage>
        <taxon>Eukaryota</taxon>
        <taxon>Metazoa</taxon>
        <taxon>Ecdysozoa</taxon>
        <taxon>Arthropoda</taxon>
        <taxon>Chelicerata</taxon>
        <taxon>Arachnida</taxon>
        <taxon>Acari</taxon>
        <taxon>Acariformes</taxon>
        <taxon>Trombidiformes</taxon>
        <taxon>Prostigmata</taxon>
        <taxon>Eupodina</taxon>
        <taxon>Eriophyoidea</taxon>
        <taxon>Phytoptidae</taxon>
        <taxon>Fragariocoptes</taxon>
    </lineage>
</organism>
<keyword evidence="6 11" id="KW-1133">Transmembrane helix</keyword>
<evidence type="ECO:0000313" key="12">
    <source>
        <dbReference type="EMBL" id="KAG9509490.1"/>
    </source>
</evidence>
<keyword evidence="5" id="KW-0256">Endoplasmic reticulum</keyword>
<dbReference type="Pfam" id="PF06645">
    <property type="entry name" value="SPC12"/>
    <property type="match status" value="1"/>
</dbReference>
<evidence type="ECO:0000256" key="10">
    <source>
        <dbReference type="SAM" id="MobiDB-lite"/>
    </source>
</evidence>
<comment type="function">
    <text evidence="9">Component of the signal peptidase complex (SPC) which catalyzes the cleavage of N-terminal signal sequences from nascent proteins as they are translocated into the lumen of the endoplasmic reticulum. Dispensable for SPC enzymatic activity.</text>
</comment>
<accession>A0ABQ7S8E1</accession>
<dbReference type="PANTHER" id="PTHR13202:SF0">
    <property type="entry name" value="SIGNAL PEPTIDASE COMPLEX SUBUNIT 1"/>
    <property type="match status" value="1"/>
</dbReference>
<keyword evidence="7 11" id="KW-0472">Membrane</keyword>
<reference evidence="12 13" key="1">
    <citation type="submission" date="2020-10" db="EMBL/GenBank/DDBJ databases">
        <authorList>
            <person name="Klimov P.B."/>
            <person name="Dyachkov S.M."/>
            <person name="Chetverikov P.E."/>
        </authorList>
    </citation>
    <scope>NUCLEOTIDE SEQUENCE [LARGE SCALE GENOMIC DNA]</scope>
    <source>
        <strain evidence="12">BMOC 18-1129-001#AD2665</strain>
        <tissue evidence="12">Entire mites</tissue>
    </source>
</reference>
<dbReference type="Proteomes" id="UP000825002">
    <property type="component" value="Unassembled WGS sequence"/>
</dbReference>
<proteinExistence type="inferred from homology"/>
<evidence type="ECO:0000313" key="13">
    <source>
        <dbReference type="Proteomes" id="UP000825002"/>
    </source>
</evidence>
<evidence type="ECO:0000256" key="9">
    <source>
        <dbReference type="ARBA" id="ARBA00045204"/>
    </source>
</evidence>
<evidence type="ECO:0000256" key="5">
    <source>
        <dbReference type="ARBA" id="ARBA00022824"/>
    </source>
</evidence>
<evidence type="ECO:0000256" key="2">
    <source>
        <dbReference type="ARBA" id="ARBA00005245"/>
    </source>
</evidence>
<keyword evidence="13" id="KW-1185">Reference proteome</keyword>
<gene>
    <name evidence="12" type="primary">Spase12</name>
    <name evidence="12" type="ORF">GZH46_01990</name>
</gene>
<evidence type="ECO:0000256" key="6">
    <source>
        <dbReference type="ARBA" id="ARBA00022989"/>
    </source>
</evidence>
<evidence type="ECO:0000256" key="7">
    <source>
        <dbReference type="ARBA" id="ARBA00023136"/>
    </source>
</evidence>
<sequence length="92" mass="10607">MDYVGQGRAEFWSQFIILVFTVSGTLWAYLEQRFSLALYCHAAGFVIACVLCLPPWPFYSRHPLKWQKPCQEDYQQQPPIPPPASKSGKSKR</sequence>
<keyword evidence="4 11" id="KW-0812">Transmembrane</keyword>